<protein>
    <submittedName>
        <fullName evidence="1">Uncharacterized protein</fullName>
    </submittedName>
</protein>
<comment type="caution">
    <text evidence="1">The sequence shown here is derived from an EMBL/GenBank/DDBJ whole genome shotgun (WGS) entry which is preliminary data.</text>
</comment>
<accession>A0A8S9X024</accession>
<organism evidence="1 2">
    <name type="scientific">Apolygus lucorum</name>
    <name type="common">Small green plant bug</name>
    <name type="synonym">Lygocoris lucorum</name>
    <dbReference type="NCBI Taxonomy" id="248454"/>
    <lineage>
        <taxon>Eukaryota</taxon>
        <taxon>Metazoa</taxon>
        <taxon>Ecdysozoa</taxon>
        <taxon>Arthropoda</taxon>
        <taxon>Hexapoda</taxon>
        <taxon>Insecta</taxon>
        <taxon>Pterygota</taxon>
        <taxon>Neoptera</taxon>
        <taxon>Paraneoptera</taxon>
        <taxon>Hemiptera</taxon>
        <taxon>Heteroptera</taxon>
        <taxon>Panheteroptera</taxon>
        <taxon>Cimicomorpha</taxon>
        <taxon>Miridae</taxon>
        <taxon>Mirini</taxon>
        <taxon>Apolygus</taxon>
    </lineage>
</organism>
<keyword evidence="2" id="KW-1185">Reference proteome</keyword>
<dbReference type="Gene3D" id="3.90.1150.10">
    <property type="entry name" value="Aspartate Aminotransferase, domain 1"/>
    <property type="match status" value="1"/>
</dbReference>
<evidence type="ECO:0000313" key="2">
    <source>
        <dbReference type="Proteomes" id="UP000466442"/>
    </source>
</evidence>
<dbReference type="EMBL" id="WIXP02000013">
    <property type="protein sequence ID" value="KAF6200925.1"/>
    <property type="molecule type" value="Genomic_DNA"/>
</dbReference>
<dbReference type="OrthoDB" id="8300554at2759"/>
<evidence type="ECO:0000313" key="1">
    <source>
        <dbReference type="EMBL" id="KAF6200925.1"/>
    </source>
</evidence>
<proteinExistence type="predicted"/>
<dbReference type="AlphaFoldDB" id="A0A8S9X024"/>
<reference evidence="1" key="1">
    <citation type="journal article" date="2021" name="Mol. Ecol. Resour.">
        <title>Apolygus lucorum genome provides insights into omnivorousness and mesophyll feeding.</title>
        <authorList>
            <person name="Liu Y."/>
            <person name="Liu H."/>
            <person name="Wang H."/>
            <person name="Huang T."/>
            <person name="Liu B."/>
            <person name="Yang B."/>
            <person name="Yin L."/>
            <person name="Li B."/>
            <person name="Zhang Y."/>
            <person name="Zhang S."/>
            <person name="Jiang F."/>
            <person name="Zhang X."/>
            <person name="Ren Y."/>
            <person name="Wang B."/>
            <person name="Wang S."/>
            <person name="Lu Y."/>
            <person name="Wu K."/>
            <person name="Fan W."/>
            <person name="Wang G."/>
        </authorList>
    </citation>
    <scope>NUCLEOTIDE SEQUENCE</scope>
    <source>
        <strain evidence="1">12Hb</strain>
    </source>
</reference>
<gene>
    <name evidence="1" type="ORF">GE061_005372</name>
</gene>
<feature type="non-terminal residue" evidence="1">
    <location>
        <position position="1"/>
    </location>
</feature>
<dbReference type="InterPro" id="IPR015422">
    <property type="entry name" value="PyrdxlP-dep_Trfase_small"/>
</dbReference>
<dbReference type="Proteomes" id="UP000466442">
    <property type="component" value="Unassembled WGS sequence"/>
</dbReference>
<name>A0A8S9X024_APOLU</name>
<sequence length="90" mass="9854">GDEFLTKELLSTVLSTKELFLNGATLHGKYFLRYAICSRNMELSDVEKGWNIISNATDAVFSMNTKTTGGTITSLAANAVTNGMKIEMTR</sequence>